<dbReference type="Proteomes" id="UP001059836">
    <property type="component" value="Chromosome"/>
</dbReference>
<proteinExistence type="predicted"/>
<evidence type="ECO:0000313" key="1">
    <source>
        <dbReference type="EMBL" id="QHN36481.1"/>
    </source>
</evidence>
<organism evidence="1 2">
    <name type="scientific">Gordonia pseudamarae</name>
    <dbReference type="NCBI Taxonomy" id="2831662"/>
    <lineage>
        <taxon>Bacteria</taxon>
        <taxon>Bacillati</taxon>
        <taxon>Actinomycetota</taxon>
        <taxon>Actinomycetes</taxon>
        <taxon>Mycobacteriales</taxon>
        <taxon>Gordoniaceae</taxon>
        <taxon>Gordonia</taxon>
    </lineage>
</organism>
<dbReference type="RefSeq" id="WP_213244734.1">
    <property type="nucleotide sequence ID" value="NZ_CP045806.1"/>
</dbReference>
<reference evidence="1" key="1">
    <citation type="journal article" date="2021" name="Nat. Microbiol.">
        <title>Cocultivation of an ultrasmall environmental parasitic bacterium with lytic ability against bacteria associated with wastewater foams.</title>
        <authorList>
            <person name="Batinovic S."/>
            <person name="Rose J.J.A."/>
            <person name="Ratcliffe J."/>
            <person name="Seviour R.J."/>
            <person name="Petrovski S."/>
        </authorList>
    </citation>
    <scope>NUCLEOTIDE SEQUENCE</scope>
    <source>
        <strain evidence="1">CON9</strain>
    </source>
</reference>
<accession>A0ABX6ILB6</accession>
<keyword evidence="2" id="KW-1185">Reference proteome</keyword>
<dbReference type="EMBL" id="CP045809">
    <property type="protein sequence ID" value="QHN36481.1"/>
    <property type="molecule type" value="Genomic_DNA"/>
</dbReference>
<evidence type="ECO:0000313" key="2">
    <source>
        <dbReference type="Proteomes" id="UP001059836"/>
    </source>
</evidence>
<sequence length="119" mass="13114">MNETVFNKVWALEAPPKVGRIKDRHTGTLTLSSAGFRYVSPKLTREVPVGQFGIGGFGAAGSDIVNSWVRVVYRDPMGLEHELYFNDGRYFGWGGIFGGADKIRDAIAHAQNSRWGNTP</sequence>
<gene>
    <name evidence="1" type="ORF">GII31_17895</name>
</gene>
<protein>
    <submittedName>
        <fullName evidence="1">Uncharacterized protein</fullName>
    </submittedName>
</protein>
<name>A0ABX6ILB6_9ACTN</name>